<evidence type="ECO:0000256" key="1">
    <source>
        <dbReference type="SAM" id="MobiDB-lite"/>
    </source>
</evidence>
<organism evidence="2 3">
    <name type="scientific">Lacipirellula parvula</name>
    <dbReference type="NCBI Taxonomy" id="2650471"/>
    <lineage>
        <taxon>Bacteria</taxon>
        <taxon>Pseudomonadati</taxon>
        <taxon>Planctomycetota</taxon>
        <taxon>Planctomycetia</taxon>
        <taxon>Pirellulales</taxon>
        <taxon>Lacipirellulaceae</taxon>
        <taxon>Lacipirellula</taxon>
    </lineage>
</organism>
<dbReference type="Proteomes" id="UP000326837">
    <property type="component" value="Chromosome"/>
</dbReference>
<gene>
    <name evidence="2" type="ORF">PLANPX_5316</name>
</gene>
<protein>
    <submittedName>
        <fullName evidence="2">Uncharacterized protein</fullName>
    </submittedName>
</protein>
<proteinExistence type="predicted"/>
<feature type="region of interest" description="Disordered" evidence="1">
    <location>
        <begin position="1"/>
        <end position="29"/>
    </location>
</feature>
<evidence type="ECO:0000313" key="3">
    <source>
        <dbReference type="Proteomes" id="UP000326837"/>
    </source>
</evidence>
<reference evidence="3" key="1">
    <citation type="submission" date="2019-10" db="EMBL/GenBank/DDBJ databases">
        <title>Lacipirellula parvula gen. nov., sp. nov., representing a lineage of planctomycetes widespread in freshwater anoxic habitats, and description of the family Lacipirellulaceae.</title>
        <authorList>
            <person name="Dedysh S.N."/>
            <person name="Kulichevskaya I.S."/>
            <person name="Beletsky A.V."/>
            <person name="Rakitin A.L."/>
            <person name="Mardanov A.V."/>
            <person name="Ivanova A.A."/>
            <person name="Saltykova V.X."/>
            <person name="Rijpstra W.I.C."/>
            <person name="Sinninghe Damste J.S."/>
            <person name="Ravin N.V."/>
        </authorList>
    </citation>
    <scope>NUCLEOTIDE SEQUENCE [LARGE SCALE GENOMIC DNA]</scope>
    <source>
        <strain evidence="3">PX69</strain>
    </source>
</reference>
<keyword evidence="3" id="KW-1185">Reference proteome</keyword>
<name>A0A5K7XFS0_9BACT</name>
<accession>A0A5K7XFS0</accession>
<dbReference type="AlphaFoldDB" id="A0A5K7XFS0"/>
<dbReference type="KEGG" id="lpav:PLANPX_5316"/>
<dbReference type="RefSeq" id="WP_152101021.1">
    <property type="nucleotide sequence ID" value="NZ_AP021861.1"/>
</dbReference>
<sequence>MRPNVRAKVSPAVTAPQASNAAPIASPVSDVGAESDIVKAMYTGNYLPYQFRKEDLRKMLQLPDGAARVELWQRLNGEAIEQTTAARDQSAPP</sequence>
<evidence type="ECO:0000313" key="2">
    <source>
        <dbReference type="EMBL" id="BBO35704.1"/>
    </source>
</evidence>
<dbReference type="EMBL" id="AP021861">
    <property type="protein sequence ID" value="BBO35704.1"/>
    <property type="molecule type" value="Genomic_DNA"/>
</dbReference>